<keyword evidence="3 8" id="KW-0378">Hydrolase</keyword>
<dbReference type="InterPro" id="IPR050131">
    <property type="entry name" value="Peptidase_S8_subtilisin-like"/>
</dbReference>
<keyword evidence="6" id="KW-0472">Membrane</keyword>
<dbReference type="SUPFAM" id="SSF52743">
    <property type="entry name" value="Subtilisin-like"/>
    <property type="match status" value="1"/>
</dbReference>
<dbReference type="InterPro" id="IPR015500">
    <property type="entry name" value="Peptidase_S8_subtilisin-rel"/>
</dbReference>
<keyword evidence="6" id="KW-1133">Transmembrane helix</keyword>
<evidence type="ECO:0000256" key="1">
    <source>
        <dbReference type="ARBA" id="ARBA00011073"/>
    </source>
</evidence>
<sequence length="362" mass="38650">MNNVPIDENKWLRSWVFVVACVITGLITQMVALPAFAVDASKPETVIRVPRLIDKAMQQGTVRVIVGLNIPFTPEGQLAAPQARENQHQTIATTQNVVWQKMARFHARLIAKFKYIPFMTLRVDAEALKQLAQVAEVRSITEDVPVPLIMESSNGVIGSNEAWAMGYTGAGQTVAILDTGVDKTHPFFSTANKVVSEACYSTNDAFYTSMSACPSGVEESTAPDSGIDCTAVANDLGLADAAADCAHGTHVAGSAAGNDGIGPNFGVAKDAEVIAVQVFSIFSDPSICGTSGSCALSWNTDQMKGLERIFELHSTFDIAAVNMSLGGGQYFTFCDTQVQKAAIANVPIAISQKHTMPLMTKR</sequence>
<feature type="non-terminal residue" evidence="8">
    <location>
        <position position="362"/>
    </location>
</feature>
<evidence type="ECO:0000256" key="5">
    <source>
        <dbReference type="PROSITE-ProRule" id="PRU01240"/>
    </source>
</evidence>
<dbReference type="InterPro" id="IPR000209">
    <property type="entry name" value="Peptidase_S8/S53_dom"/>
</dbReference>
<dbReference type="GO" id="GO:0004252">
    <property type="term" value="F:serine-type endopeptidase activity"/>
    <property type="evidence" value="ECO:0007669"/>
    <property type="project" value="InterPro"/>
</dbReference>
<dbReference type="PROSITE" id="PS00136">
    <property type="entry name" value="SUBTILASE_ASP"/>
    <property type="match status" value="1"/>
</dbReference>
<dbReference type="InterPro" id="IPR022398">
    <property type="entry name" value="Peptidase_S8_His-AS"/>
</dbReference>
<name>A0A176S535_9GAMM</name>
<dbReference type="PANTHER" id="PTHR43806">
    <property type="entry name" value="PEPTIDASE S8"/>
    <property type="match status" value="1"/>
</dbReference>
<keyword evidence="2" id="KW-0645">Protease</keyword>
<dbReference type="InterPro" id="IPR036852">
    <property type="entry name" value="Peptidase_S8/S53_dom_sf"/>
</dbReference>
<dbReference type="PRINTS" id="PR00723">
    <property type="entry name" value="SUBTILISIN"/>
</dbReference>
<feature type="transmembrane region" description="Helical" evidence="6">
    <location>
        <begin position="15"/>
        <end position="38"/>
    </location>
</feature>
<dbReference type="EC" id="3.4.-.-" evidence="8"/>
<accession>A0A176S535</accession>
<dbReference type="Gene3D" id="3.40.50.200">
    <property type="entry name" value="Peptidase S8/S53 domain"/>
    <property type="match status" value="1"/>
</dbReference>
<dbReference type="EMBL" id="LUTY01000543">
    <property type="protein sequence ID" value="OAD23120.1"/>
    <property type="molecule type" value="Genomic_DNA"/>
</dbReference>
<reference evidence="8 9" key="1">
    <citation type="submission" date="2016-05" db="EMBL/GenBank/DDBJ databases">
        <title>Single-cell genome of chain-forming Candidatus Thiomargarita nelsonii and comparison to other large sulfur-oxidizing bacteria.</title>
        <authorList>
            <person name="Winkel M."/>
            <person name="Salman V."/>
            <person name="Woyke T."/>
            <person name="Schulz-Vogt H."/>
            <person name="Richter M."/>
            <person name="Flood B."/>
            <person name="Bailey J."/>
            <person name="Amann R."/>
            <person name="Mussmann M."/>
        </authorList>
    </citation>
    <scope>NUCLEOTIDE SEQUENCE [LARGE SCALE GENOMIC DNA]</scope>
    <source>
        <strain evidence="8 9">THI036</strain>
    </source>
</reference>
<keyword evidence="4" id="KW-0720">Serine protease</keyword>
<evidence type="ECO:0000259" key="7">
    <source>
        <dbReference type="Pfam" id="PF00082"/>
    </source>
</evidence>
<keyword evidence="6" id="KW-0812">Transmembrane</keyword>
<dbReference type="InterPro" id="IPR023827">
    <property type="entry name" value="Peptidase_S8_Asp-AS"/>
</dbReference>
<evidence type="ECO:0000313" key="9">
    <source>
        <dbReference type="Proteomes" id="UP000076962"/>
    </source>
</evidence>
<evidence type="ECO:0000256" key="3">
    <source>
        <dbReference type="ARBA" id="ARBA00022801"/>
    </source>
</evidence>
<dbReference type="Proteomes" id="UP000076962">
    <property type="component" value="Unassembled WGS sequence"/>
</dbReference>
<dbReference type="PROSITE" id="PS51892">
    <property type="entry name" value="SUBTILASE"/>
    <property type="match status" value="1"/>
</dbReference>
<evidence type="ECO:0000256" key="2">
    <source>
        <dbReference type="ARBA" id="ARBA00022670"/>
    </source>
</evidence>
<comment type="caution">
    <text evidence="5">Lacks conserved residue(s) required for the propagation of feature annotation.</text>
</comment>
<feature type="domain" description="Peptidase S8/S53" evidence="7">
    <location>
        <begin position="169"/>
        <end position="327"/>
    </location>
</feature>
<dbReference type="PROSITE" id="PS00137">
    <property type="entry name" value="SUBTILASE_HIS"/>
    <property type="match status" value="1"/>
</dbReference>
<dbReference type="PANTHER" id="PTHR43806:SF11">
    <property type="entry name" value="CEREVISIN-RELATED"/>
    <property type="match status" value="1"/>
</dbReference>
<gene>
    <name evidence="8" type="ORF">THIOM_001053</name>
</gene>
<comment type="similarity">
    <text evidence="1 5">Belongs to the peptidase S8 family.</text>
</comment>
<evidence type="ECO:0000256" key="4">
    <source>
        <dbReference type="ARBA" id="ARBA00022825"/>
    </source>
</evidence>
<dbReference type="GO" id="GO:0006508">
    <property type="term" value="P:proteolysis"/>
    <property type="evidence" value="ECO:0007669"/>
    <property type="project" value="UniProtKB-KW"/>
</dbReference>
<organism evidence="8 9">
    <name type="scientific">Candidatus Thiomargarita nelsonii</name>
    <dbReference type="NCBI Taxonomy" id="1003181"/>
    <lineage>
        <taxon>Bacteria</taxon>
        <taxon>Pseudomonadati</taxon>
        <taxon>Pseudomonadota</taxon>
        <taxon>Gammaproteobacteria</taxon>
        <taxon>Thiotrichales</taxon>
        <taxon>Thiotrichaceae</taxon>
        <taxon>Thiomargarita</taxon>
    </lineage>
</organism>
<keyword evidence="9" id="KW-1185">Reference proteome</keyword>
<proteinExistence type="inferred from homology"/>
<evidence type="ECO:0000313" key="8">
    <source>
        <dbReference type="EMBL" id="OAD23120.1"/>
    </source>
</evidence>
<evidence type="ECO:0000256" key="6">
    <source>
        <dbReference type="SAM" id="Phobius"/>
    </source>
</evidence>
<protein>
    <submittedName>
        <fullName evidence="8">Peptidase S8 and S53, subtilisin, kexin, sedolisin</fullName>
        <ecNumber evidence="8">3.4.-.-</ecNumber>
    </submittedName>
</protein>
<dbReference type="Pfam" id="PF00082">
    <property type="entry name" value="Peptidase_S8"/>
    <property type="match status" value="1"/>
</dbReference>
<dbReference type="AlphaFoldDB" id="A0A176S535"/>
<comment type="caution">
    <text evidence="8">The sequence shown here is derived from an EMBL/GenBank/DDBJ whole genome shotgun (WGS) entry which is preliminary data.</text>
</comment>